<dbReference type="AlphaFoldDB" id="A0AA38Y9I2"/>
<dbReference type="PROSITE" id="PS00061">
    <property type="entry name" value="ADH_SHORT"/>
    <property type="match status" value="1"/>
</dbReference>
<dbReference type="PRINTS" id="PR00081">
    <property type="entry name" value="GDHRDH"/>
</dbReference>
<accession>A0AA38Y9I2</accession>
<dbReference type="GO" id="GO:0050664">
    <property type="term" value="F:oxidoreductase activity, acting on NAD(P)H, oxygen as acceptor"/>
    <property type="evidence" value="ECO:0007669"/>
    <property type="project" value="TreeGrafter"/>
</dbReference>
<evidence type="ECO:0000259" key="4">
    <source>
        <dbReference type="SMART" id="SM00822"/>
    </source>
</evidence>
<comment type="caution">
    <text evidence="5">The sequence shown here is derived from an EMBL/GenBank/DDBJ whole genome shotgun (WGS) entry which is preliminary data.</text>
</comment>
<evidence type="ECO:0000256" key="2">
    <source>
        <dbReference type="ARBA" id="ARBA00022857"/>
    </source>
</evidence>
<name>A0AA38Y9I2_9EURO</name>
<evidence type="ECO:0000313" key="5">
    <source>
        <dbReference type="EMBL" id="KAJ9640576.1"/>
    </source>
</evidence>
<evidence type="ECO:0000313" key="6">
    <source>
        <dbReference type="Proteomes" id="UP001172681"/>
    </source>
</evidence>
<dbReference type="InterPro" id="IPR020904">
    <property type="entry name" value="Sc_DH/Rdtase_CS"/>
</dbReference>
<proteinExistence type="inferred from homology"/>
<protein>
    <recommendedName>
        <fullName evidence="4">Ketoreductase domain-containing protein</fullName>
    </recommendedName>
</protein>
<reference evidence="5" key="1">
    <citation type="submission" date="2022-10" db="EMBL/GenBank/DDBJ databases">
        <title>Culturing micro-colonial fungi from biological soil crusts in the Mojave desert and describing Neophaeococcomyces mojavensis, and introducing the new genera and species Taxawa tesnikishii.</title>
        <authorList>
            <person name="Kurbessoian T."/>
            <person name="Stajich J.E."/>
        </authorList>
    </citation>
    <scope>NUCLEOTIDE SEQUENCE</scope>
    <source>
        <strain evidence="5">TK_35</strain>
    </source>
</reference>
<dbReference type="InterPro" id="IPR057326">
    <property type="entry name" value="KR_dom"/>
</dbReference>
<organism evidence="5 6">
    <name type="scientific">Knufia peltigerae</name>
    <dbReference type="NCBI Taxonomy" id="1002370"/>
    <lineage>
        <taxon>Eukaryota</taxon>
        <taxon>Fungi</taxon>
        <taxon>Dikarya</taxon>
        <taxon>Ascomycota</taxon>
        <taxon>Pezizomycotina</taxon>
        <taxon>Eurotiomycetes</taxon>
        <taxon>Chaetothyriomycetidae</taxon>
        <taxon>Chaetothyriales</taxon>
        <taxon>Trichomeriaceae</taxon>
        <taxon>Knufia</taxon>
    </lineage>
</organism>
<dbReference type="FunFam" id="3.40.50.720:FF:000084">
    <property type="entry name" value="Short-chain dehydrogenase reductase"/>
    <property type="match status" value="1"/>
</dbReference>
<feature type="domain" description="Ketoreductase" evidence="4">
    <location>
        <begin position="35"/>
        <end position="209"/>
    </location>
</feature>
<gene>
    <name evidence="5" type="ORF">H2204_003204</name>
</gene>
<dbReference type="Pfam" id="PF13561">
    <property type="entry name" value="adh_short_C2"/>
    <property type="match status" value="1"/>
</dbReference>
<dbReference type="Gene3D" id="3.40.50.720">
    <property type="entry name" value="NAD(P)-binding Rossmann-like Domain"/>
    <property type="match status" value="1"/>
</dbReference>
<keyword evidence="6" id="KW-1185">Reference proteome</keyword>
<dbReference type="InterPro" id="IPR036291">
    <property type="entry name" value="NAD(P)-bd_dom_sf"/>
</dbReference>
<dbReference type="PANTHER" id="PTHR43008:SF4">
    <property type="entry name" value="CHAIN DEHYDROGENASE, PUTATIVE (AFU_ORTHOLOGUE AFUA_4G08710)-RELATED"/>
    <property type="match status" value="1"/>
</dbReference>
<comment type="similarity">
    <text evidence="1">Belongs to the short-chain dehydrogenases/reductases (SDR) family.</text>
</comment>
<dbReference type="GO" id="GO:0016616">
    <property type="term" value="F:oxidoreductase activity, acting on the CH-OH group of donors, NAD or NADP as acceptor"/>
    <property type="evidence" value="ECO:0007669"/>
    <property type="project" value="UniProtKB-ARBA"/>
</dbReference>
<dbReference type="PANTHER" id="PTHR43008">
    <property type="entry name" value="BENZIL REDUCTASE"/>
    <property type="match status" value="1"/>
</dbReference>
<dbReference type="EMBL" id="JAPDRN010000014">
    <property type="protein sequence ID" value="KAJ9640576.1"/>
    <property type="molecule type" value="Genomic_DNA"/>
</dbReference>
<dbReference type="PRINTS" id="PR00080">
    <property type="entry name" value="SDRFAMILY"/>
</dbReference>
<evidence type="ECO:0000256" key="1">
    <source>
        <dbReference type="ARBA" id="ARBA00006484"/>
    </source>
</evidence>
<dbReference type="Proteomes" id="UP001172681">
    <property type="component" value="Unassembled WGS sequence"/>
</dbReference>
<sequence length="294" mass="31384">MNGSASSVDSVNARLGNPDAYLTDHVLDQFLLKDHVVVITGGGGGIGLALAFAVAEAGGLVAIIDAVPEPHEHYNLLLEIAPKSKFYQSDVTSYDRLKATFDEVIVNFGRIDGLVTAAGVAMDKPFLEKTPEGLQRTFSVNVFGTFYATQLAVRQMTTQQPRRPGASGAGSVVMIASVAAHQSSNHQFTSDYCSSKGAVVSLKNQLAVELAKDDIRVNCISPGYIATETLLRFAQARPEIAEVCMTEPPAHRMGNRGELKGAVVYLLSEASSYMSGSEMLITGALHVGRYWNGS</sequence>
<dbReference type="SMART" id="SM00822">
    <property type="entry name" value="PKS_KR"/>
    <property type="match status" value="1"/>
</dbReference>
<dbReference type="SUPFAM" id="SSF51735">
    <property type="entry name" value="NAD(P)-binding Rossmann-fold domains"/>
    <property type="match status" value="1"/>
</dbReference>
<evidence type="ECO:0000256" key="3">
    <source>
        <dbReference type="ARBA" id="ARBA00023002"/>
    </source>
</evidence>
<keyword evidence="2" id="KW-0521">NADP</keyword>
<dbReference type="InterPro" id="IPR002347">
    <property type="entry name" value="SDR_fam"/>
</dbReference>
<keyword evidence="3" id="KW-0560">Oxidoreductase</keyword>